<dbReference type="InterPro" id="IPR051794">
    <property type="entry name" value="PG_Endopeptidase_C40"/>
</dbReference>
<evidence type="ECO:0000256" key="4">
    <source>
        <dbReference type="ARBA" id="ARBA00022807"/>
    </source>
</evidence>
<name>A0A839QPI6_9MICO</name>
<feature type="compositionally biased region" description="Polar residues" evidence="5">
    <location>
        <begin position="180"/>
        <end position="194"/>
    </location>
</feature>
<feature type="compositionally biased region" description="Basic and acidic residues" evidence="5">
    <location>
        <begin position="135"/>
        <end position="153"/>
    </location>
</feature>
<dbReference type="InterPro" id="IPR036365">
    <property type="entry name" value="PGBD-like_sf"/>
</dbReference>
<sequence length="304" mass="30341">MATNNLHRTAGAAEIRLPIAGACKVLTGMALAGASVFGATAAAGAAEAPGAGEVDPEQVNRTPAAAAPSQEKKTETAPAADEAADITLDGTAILTWGSAGNNVSTLQTALNAQGADIKVDGVFGPATDQAVRDFQAENDLNRVDGRVGPETRDALNGTEDASGAEGASAPAGGTAAPVANKQSDAEGSTSSASGDGQAVLEAARSQIGATYVWGASNPGSSFDCSGLTSFAYDAAGIDVPRASSQQVAAARQIPQSQAQPGDLVAWPGHVGIYAGNGKVVDAGRTPQAVTERSIWGNPTFHTFR</sequence>
<keyword evidence="3 7" id="KW-0378">Hydrolase</keyword>
<gene>
    <name evidence="7" type="ORF">FHX50_000482</name>
</gene>
<dbReference type="InterPro" id="IPR000064">
    <property type="entry name" value="NLP_P60_dom"/>
</dbReference>
<feature type="compositionally biased region" description="Low complexity" evidence="5">
    <location>
        <begin position="157"/>
        <end position="177"/>
    </location>
</feature>
<feature type="region of interest" description="Disordered" evidence="5">
    <location>
        <begin position="48"/>
        <end position="79"/>
    </location>
</feature>
<keyword evidence="8" id="KW-1185">Reference proteome</keyword>
<evidence type="ECO:0000259" key="6">
    <source>
        <dbReference type="PROSITE" id="PS51935"/>
    </source>
</evidence>
<evidence type="ECO:0000256" key="2">
    <source>
        <dbReference type="ARBA" id="ARBA00022670"/>
    </source>
</evidence>
<dbReference type="InterPro" id="IPR038765">
    <property type="entry name" value="Papain-like_cys_pep_sf"/>
</dbReference>
<dbReference type="PROSITE" id="PS51935">
    <property type="entry name" value="NLPC_P60"/>
    <property type="match status" value="1"/>
</dbReference>
<dbReference type="Gene3D" id="1.10.101.10">
    <property type="entry name" value="PGBD-like superfamily/PGBD"/>
    <property type="match status" value="1"/>
</dbReference>
<evidence type="ECO:0000313" key="8">
    <source>
        <dbReference type="Proteomes" id="UP000568050"/>
    </source>
</evidence>
<dbReference type="SUPFAM" id="SSF54001">
    <property type="entry name" value="Cysteine proteinases"/>
    <property type="match status" value="1"/>
</dbReference>
<organism evidence="7 8">
    <name type="scientific">Helcobacillus massiliensis</name>
    <dbReference type="NCBI Taxonomy" id="521392"/>
    <lineage>
        <taxon>Bacteria</taxon>
        <taxon>Bacillati</taxon>
        <taxon>Actinomycetota</taxon>
        <taxon>Actinomycetes</taxon>
        <taxon>Micrococcales</taxon>
        <taxon>Dermabacteraceae</taxon>
        <taxon>Helcobacillus</taxon>
    </lineage>
</organism>
<comment type="similarity">
    <text evidence="1">Belongs to the peptidase C40 family.</text>
</comment>
<evidence type="ECO:0000256" key="1">
    <source>
        <dbReference type="ARBA" id="ARBA00007074"/>
    </source>
</evidence>
<dbReference type="PANTHER" id="PTHR47359:SF3">
    <property type="entry name" value="NLP_P60 DOMAIN-CONTAINING PROTEIN-RELATED"/>
    <property type="match status" value="1"/>
</dbReference>
<dbReference type="InterPro" id="IPR036366">
    <property type="entry name" value="PGBDSf"/>
</dbReference>
<evidence type="ECO:0000256" key="5">
    <source>
        <dbReference type="SAM" id="MobiDB-lite"/>
    </source>
</evidence>
<dbReference type="Pfam" id="PF00877">
    <property type="entry name" value="NLPC_P60"/>
    <property type="match status" value="1"/>
</dbReference>
<reference evidence="7 8" key="1">
    <citation type="submission" date="2020-08" db="EMBL/GenBank/DDBJ databases">
        <title>Sequencing the genomes of 1000 actinobacteria strains.</title>
        <authorList>
            <person name="Klenk H.-P."/>
        </authorList>
    </citation>
    <scope>NUCLEOTIDE SEQUENCE [LARGE SCALE GENOMIC DNA]</scope>
    <source>
        <strain evidence="7 8">DSM 23040</strain>
    </source>
</reference>
<dbReference type="EMBL" id="JACHWP010000001">
    <property type="protein sequence ID" value="MBB3022234.1"/>
    <property type="molecule type" value="Genomic_DNA"/>
</dbReference>
<dbReference type="PANTHER" id="PTHR47359">
    <property type="entry name" value="PEPTIDOGLYCAN DL-ENDOPEPTIDASE CWLO"/>
    <property type="match status" value="1"/>
</dbReference>
<dbReference type="SUPFAM" id="SSF47090">
    <property type="entry name" value="PGBD-like"/>
    <property type="match status" value="1"/>
</dbReference>
<protein>
    <submittedName>
        <fullName evidence="7">Cell wall-associated NlpC family hydrolase</fullName>
    </submittedName>
</protein>
<feature type="region of interest" description="Disordered" evidence="5">
    <location>
        <begin position="135"/>
        <end position="197"/>
    </location>
</feature>
<dbReference type="AlphaFoldDB" id="A0A839QPI6"/>
<dbReference type="GO" id="GO:0008234">
    <property type="term" value="F:cysteine-type peptidase activity"/>
    <property type="evidence" value="ECO:0007669"/>
    <property type="project" value="UniProtKB-KW"/>
</dbReference>
<evidence type="ECO:0000313" key="7">
    <source>
        <dbReference type="EMBL" id="MBB3022234.1"/>
    </source>
</evidence>
<evidence type="ECO:0000256" key="3">
    <source>
        <dbReference type="ARBA" id="ARBA00022801"/>
    </source>
</evidence>
<comment type="caution">
    <text evidence="7">The sequence shown here is derived from an EMBL/GenBank/DDBJ whole genome shotgun (WGS) entry which is preliminary data.</text>
</comment>
<accession>A0A839QPI6</accession>
<feature type="domain" description="NlpC/P60" evidence="6">
    <location>
        <begin position="193"/>
        <end position="304"/>
    </location>
</feature>
<dbReference type="Pfam" id="PF01471">
    <property type="entry name" value="PG_binding_1"/>
    <property type="match status" value="1"/>
</dbReference>
<keyword evidence="4" id="KW-0788">Thiol protease</keyword>
<dbReference type="Proteomes" id="UP000568050">
    <property type="component" value="Unassembled WGS sequence"/>
</dbReference>
<dbReference type="GO" id="GO:0006508">
    <property type="term" value="P:proteolysis"/>
    <property type="evidence" value="ECO:0007669"/>
    <property type="project" value="UniProtKB-KW"/>
</dbReference>
<proteinExistence type="inferred from homology"/>
<dbReference type="RefSeq" id="WP_183374110.1">
    <property type="nucleotide sequence ID" value="NZ_CBCSFZ010000005.1"/>
</dbReference>
<dbReference type="InterPro" id="IPR002477">
    <property type="entry name" value="Peptidoglycan-bd-like"/>
</dbReference>
<keyword evidence="2" id="KW-0645">Protease</keyword>
<dbReference type="Gene3D" id="3.90.1720.10">
    <property type="entry name" value="endopeptidase domain like (from Nostoc punctiforme)"/>
    <property type="match status" value="1"/>
</dbReference>